<organism evidence="3 4">
    <name type="scientific">Fervidobacterium nodosum (strain ATCC 35602 / DSM 5306 / Rt17-B1)</name>
    <dbReference type="NCBI Taxonomy" id="381764"/>
    <lineage>
        <taxon>Bacteria</taxon>
        <taxon>Thermotogati</taxon>
        <taxon>Thermotogota</taxon>
        <taxon>Thermotogae</taxon>
        <taxon>Thermotogales</taxon>
        <taxon>Fervidobacteriaceae</taxon>
        <taxon>Fervidobacterium</taxon>
    </lineage>
</organism>
<evidence type="ECO:0000259" key="1">
    <source>
        <dbReference type="Pfam" id="PF08543"/>
    </source>
</evidence>
<dbReference type="Gene3D" id="3.40.225.10">
    <property type="entry name" value="Class II aldolase/adducin N-terminal domain"/>
    <property type="match status" value="1"/>
</dbReference>
<dbReference type="STRING" id="381764.Fnod_1419"/>
<proteinExistence type="predicted"/>
<feature type="domain" description="Thiamine-phosphate synthase ThiN" evidence="2">
    <location>
        <begin position="240"/>
        <end position="404"/>
    </location>
</feature>
<feature type="domain" description="Pyridoxamine kinase/Phosphomethylpyrimidine kinase" evidence="1">
    <location>
        <begin position="12"/>
        <end position="220"/>
    </location>
</feature>
<dbReference type="Pfam" id="PF10120">
    <property type="entry name" value="ThiN"/>
    <property type="match status" value="1"/>
</dbReference>
<dbReference type="InterPro" id="IPR029056">
    <property type="entry name" value="Ribokinase-like"/>
</dbReference>
<dbReference type="SUPFAM" id="SSF53613">
    <property type="entry name" value="Ribokinase-like"/>
    <property type="match status" value="1"/>
</dbReference>
<accession>A7HMY0</accession>
<dbReference type="eggNOG" id="COG0351">
    <property type="taxonomic scope" value="Bacteria"/>
</dbReference>
<dbReference type="PANTHER" id="PTHR20858">
    <property type="entry name" value="PHOSPHOMETHYLPYRIMIDINE KINASE"/>
    <property type="match status" value="1"/>
</dbReference>
<evidence type="ECO:0000259" key="2">
    <source>
        <dbReference type="Pfam" id="PF10120"/>
    </source>
</evidence>
<keyword evidence="3" id="KW-0418">Kinase</keyword>
<keyword evidence="4" id="KW-1185">Reference proteome</keyword>
<dbReference type="SUPFAM" id="SSF53639">
    <property type="entry name" value="AraD/HMP-PK domain-like"/>
    <property type="match status" value="1"/>
</dbReference>
<name>A7HMY0_FERNB</name>
<dbReference type="Pfam" id="PF08543">
    <property type="entry name" value="Phos_pyr_kin"/>
    <property type="match status" value="1"/>
</dbReference>
<dbReference type="InterPro" id="IPR036409">
    <property type="entry name" value="Aldolase_II/adducin_N_sf"/>
</dbReference>
<dbReference type="RefSeq" id="WP_011994569.1">
    <property type="nucleotide sequence ID" value="NC_009718.1"/>
</dbReference>
<evidence type="ECO:0000313" key="4">
    <source>
        <dbReference type="Proteomes" id="UP000002415"/>
    </source>
</evidence>
<dbReference type="PANTHER" id="PTHR20858:SF17">
    <property type="entry name" value="HYDROXYMETHYLPYRIMIDINE_PHOSPHOMETHYLPYRIMIDINE KINASE THI20-RELATED"/>
    <property type="match status" value="1"/>
</dbReference>
<keyword evidence="3" id="KW-0808">Transferase</keyword>
<dbReference type="GO" id="GO:0005829">
    <property type="term" value="C:cytosol"/>
    <property type="evidence" value="ECO:0007669"/>
    <property type="project" value="TreeGrafter"/>
</dbReference>
<dbReference type="OrthoDB" id="9810880at2"/>
<dbReference type="EMBL" id="CP000771">
    <property type="protein sequence ID" value="ABS61263.1"/>
    <property type="molecule type" value="Genomic_DNA"/>
</dbReference>
<dbReference type="Gene3D" id="3.40.1190.20">
    <property type="match status" value="2"/>
</dbReference>
<reference evidence="3 4" key="1">
    <citation type="submission" date="2007-07" db="EMBL/GenBank/DDBJ databases">
        <title>Complete sequence of Fervidobacterium nodosum Rt17-B1.</title>
        <authorList>
            <consortium name="US DOE Joint Genome Institute"/>
            <person name="Copeland A."/>
            <person name="Lucas S."/>
            <person name="Lapidus A."/>
            <person name="Barry K."/>
            <person name="Glavina del Rio T."/>
            <person name="Dalin E."/>
            <person name="Tice H."/>
            <person name="Pitluck S."/>
            <person name="Saunders E."/>
            <person name="Brettin T."/>
            <person name="Bruce D."/>
            <person name="Detter J.C."/>
            <person name="Han C."/>
            <person name="Schmutz J."/>
            <person name="Larimer F."/>
            <person name="Land M."/>
            <person name="Hauser L."/>
            <person name="Kyrpides N."/>
            <person name="Mikhailova N."/>
            <person name="Nelson K."/>
            <person name="Gogarten J.P."/>
            <person name="Noll K."/>
            <person name="Richardson P."/>
        </authorList>
    </citation>
    <scope>NUCLEOTIDE SEQUENCE [LARGE SCALE GENOMIC DNA]</scope>
    <source>
        <strain evidence="4">ATCC 35602 / DSM 5306 / Rt17-B1</strain>
    </source>
</reference>
<dbReference type="InterPro" id="IPR019293">
    <property type="entry name" value="ThiN"/>
</dbReference>
<sequence length="411" mass="46906">MSNTVLVVSGFDPSAGAGILQDIKSLSLLGISAIGVVSAYTVQNSEKVFLAKFRKWEEIDSELTVLPKPDYIKIGLISPEMVKLIREKYPDAKIVWNIVLKASSGYEFEQREIVKENFDYADYIVLNNKEAQELDVKPSEKFIVTYGHTEGEYISVYYNDKEMKTKRIKGPKGSSFHGTGCAFTSIFTGFLSMDYPVEEAIQSAMIVMSKILERSTEIQQVQSEKLAREWMKYDALESLRIVKEEIEKIGHLTIPEVGQNISYALPWSQCEEDVAKFPGRIRLKEGKACFVSDPSFNDKSHTARMAITAKSFKPYVRCVSNVRYEEKYIENALKQGLKVFKYDRNLEPEEIKNSDGSSMQWMIKYALEKTEELPDIIYDEGWYGKEAMIRVFGRNPQEVIQKIKIIVGISE</sequence>
<dbReference type="HOGENOM" id="CLU_035788_0_0_0"/>
<dbReference type="Proteomes" id="UP000002415">
    <property type="component" value="Chromosome"/>
</dbReference>
<dbReference type="GO" id="GO:0008902">
    <property type="term" value="F:hydroxymethylpyrimidine kinase activity"/>
    <property type="evidence" value="ECO:0007669"/>
    <property type="project" value="TreeGrafter"/>
</dbReference>
<dbReference type="InterPro" id="IPR013749">
    <property type="entry name" value="PM/HMP-P_kinase-1"/>
</dbReference>
<dbReference type="AlphaFoldDB" id="A7HMY0"/>
<dbReference type="GO" id="GO:0009228">
    <property type="term" value="P:thiamine biosynthetic process"/>
    <property type="evidence" value="ECO:0007669"/>
    <property type="project" value="TreeGrafter"/>
</dbReference>
<evidence type="ECO:0000313" key="3">
    <source>
        <dbReference type="EMBL" id="ABS61263.1"/>
    </source>
</evidence>
<reference evidence="3 4" key="2">
    <citation type="journal article" date="2009" name="Proc. Natl. Acad. Sci. U.S.A.">
        <title>On the chimeric nature, thermophilic origin, and phylogenetic placement of the Thermotogales.</title>
        <authorList>
            <person name="Zhaxybayeva O."/>
            <person name="Swithers K.S."/>
            <person name="Lapierre P."/>
            <person name="Fournier G.P."/>
            <person name="Bickhart D.M."/>
            <person name="DeBoy R.T."/>
            <person name="Nelson K.E."/>
            <person name="Nesbo C.L."/>
            <person name="Doolittle W.F."/>
            <person name="Gogarten J.P."/>
            <person name="Noll K.M."/>
        </authorList>
    </citation>
    <scope>NUCLEOTIDE SEQUENCE [LARGE SCALE GENOMIC DNA]</scope>
    <source>
        <strain evidence="4">ATCC 35602 / DSM 5306 / Rt17-B1</strain>
    </source>
</reference>
<dbReference type="GO" id="GO:0008972">
    <property type="term" value="F:phosphomethylpyrimidine kinase activity"/>
    <property type="evidence" value="ECO:0007669"/>
    <property type="project" value="TreeGrafter"/>
</dbReference>
<gene>
    <name evidence="3" type="ordered locus">Fnod_1419</name>
</gene>
<protein>
    <submittedName>
        <fullName evidence="3">Phosphomethylpyrimidine kinase type-1</fullName>
    </submittedName>
</protein>
<dbReference type="KEGG" id="fno:Fnod_1419"/>
<dbReference type="eggNOG" id="COG1992">
    <property type="taxonomic scope" value="Bacteria"/>
</dbReference>